<reference evidence="2" key="1">
    <citation type="submission" date="2015-11" db="EMBL/GenBank/DDBJ databases">
        <title>De novo transcriptome assembly of four potential Pierce s Disease insect vectors from Arizona vineyards.</title>
        <authorList>
            <person name="Tassone E.E."/>
        </authorList>
    </citation>
    <scope>NUCLEOTIDE SEQUENCE</scope>
</reference>
<accession>A0A1B6H992</accession>
<dbReference type="GO" id="GO:0071897">
    <property type="term" value="P:DNA biosynthetic process"/>
    <property type="evidence" value="ECO:0007669"/>
    <property type="project" value="UniProtKB-ARBA"/>
</dbReference>
<dbReference type="PANTHER" id="PTHR33332">
    <property type="entry name" value="REVERSE TRANSCRIPTASE DOMAIN-CONTAINING PROTEIN"/>
    <property type="match status" value="1"/>
</dbReference>
<organism evidence="2">
    <name type="scientific">Homalodisca liturata</name>
    <dbReference type="NCBI Taxonomy" id="320908"/>
    <lineage>
        <taxon>Eukaryota</taxon>
        <taxon>Metazoa</taxon>
        <taxon>Ecdysozoa</taxon>
        <taxon>Arthropoda</taxon>
        <taxon>Hexapoda</taxon>
        <taxon>Insecta</taxon>
        <taxon>Pterygota</taxon>
        <taxon>Neoptera</taxon>
        <taxon>Paraneoptera</taxon>
        <taxon>Hemiptera</taxon>
        <taxon>Auchenorrhyncha</taxon>
        <taxon>Membracoidea</taxon>
        <taxon>Cicadellidae</taxon>
        <taxon>Cicadellinae</taxon>
        <taxon>Proconiini</taxon>
        <taxon>Homalodisca</taxon>
    </lineage>
</organism>
<evidence type="ECO:0000259" key="1">
    <source>
        <dbReference type="PROSITE" id="PS50878"/>
    </source>
</evidence>
<dbReference type="Pfam" id="PF00078">
    <property type="entry name" value="RVT_1"/>
    <property type="match status" value="1"/>
</dbReference>
<proteinExistence type="predicted"/>
<dbReference type="InterPro" id="IPR000477">
    <property type="entry name" value="RT_dom"/>
</dbReference>
<dbReference type="AlphaFoldDB" id="A0A1B6H992"/>
<dbReference type="SUPFAM" id="SSF56672">
    <property type="entry name" value="DNA/RNA polymerases"/>
    <property type="match status" value="1"/>
</dbReference>
<dbReference type="Gene3D" id="3.60.10.10">
    <property type="entry name" value="Endonuclease/exonuclease/phosphatase"/>
    <property type="match status" value="1"/>
</dbReference>
<gene>
    <name evidence="2" type="ORF">g.13234</name>
</gene>
<evidence type="ECO:0000313" key="2">
    <source>
        <dbReference type="EMBL" id="JAS71211.1"/>
    </source>
</evidence>
<name>A0A1B6H992_9HEMI</name>
<dbReference type="InterPro" id="IPR043502">
    <property type="entry name" value="DNA/RNA_pol_sf"/>
</dbReference>
<dbReference type="InterPro" id="IPR036691">
    <property type="entry name" value="Endo/exonu/phosph_ase_sf"/>
</dbReference>
<feature type="non-terminal residue" evidence="2">
    <location>
        <position position="1"/>
    </location>
</feature>
<dbReference type="PROSITE" id="PS50878">
    <property type="entry name" value="RT_POL"/>
    <property type="match status" value="1"/>
</dbReference>
<dbReference type="SUPFAM" id="SSF56219">
    <property type="entry name" value="DNase I-like"/>
    <property type="match status" value="1"/>
</dbReference>
<feature type="domain" description="Reverse transcriptase" evidence="1">
    <location>
        <begin position="433"/>
        <end position="689"/>
    </location>
</feature>
<dbReference type="CDD" id="cd01650">
    <property type="entry name" value="RT_nLTR_like"/>
    <property type="match status" value="1"/>
</dbReference>
<dbReference type="EMBL" id="GECU01036495">
    <property type="protein sequence ID" value="JAS71211.1"/>
    <property type="molecule type" value="Transcribed_RNA"/>
</dbReference>
<sequence>YSRPSSGRPRGGTAIYIAEELKFDELLYLVELSISHVCEVAAVLIHEVNVICLEIYRVPDSNNFDMFIECLFNVLNVVCLRNKSNASVMLCGDFNVDLLVDSVNRSIFVNLLMSFNLVYTVADVTRPSLFGNMGTCIDNIATTIHQDRIVSACVEPTVVSDHYSVILQMQLNTKDNIQLNTCKRSHLTRPIDEINVLYFTTLLRKINWFALYTLGTVNDKFEYFFSVFLNIVDTVFPTKFVSNKRNKPLRPRWYTQNLSDLKEQCLTIYNLFKDTGQARYRESYKQLRIIYRHEISLAKKAYYCNRVIQANNKPKAIWSVIKDGMSTNERPICDTQKLGLKCDEFNYFFLNNVESIVQNIPGSHHDVTYYLNKLSHNQGCDVFSVGNVSVDEVYSAILSLSNSVSLDVYCLNSQILKLAAPYIAEVLAYLFNQCIDNSVFPLHLKLSKVVPLFKKGVKTDYCNYRPVSIIPVIGKVFELLLNRKIGGYFEKHKLFSDDQFGFRPNRGTCNAIVKFMKNCMNGLDVKNKVLGNFYDMSKAFDTISHSILLDKLKYYGFDKSALNLIRSYLSERHQSVYYNNNFSSYLPVQLGVPQGSILGPTMFIIYINDLSSAFTNDYVSAYMYADDLAVQINCKYASVANHLLMTSNSIIEDWTAANSLCLNNDKTQSIEFSFKTRNEDSVRFLGLFVQSNVKWNIHVETLCKKVSKGIFMLRKLKSFVSIDVLKAVYFAHIQSHLSYGIVVWGHFGNVRRLFLLQKRAVRVMFNVSSRTHCKPLFKQLGILTIISLYILDCLLYIKTNLDTIPTNNSIHSHFTRQNNFLRVNQCNFQTTINSFCEFGLRLYNMLPYNVKLLNVKHFKNEIRSILCDICVYNVEEFVNFLKTKQKNV</sequence>
<protein>
    <recommendedName>
        <fullName evidence="1">Reverse transcriptase domain-containing protein</fullName>
    </recommendedName>
</protein>